<evidence type="ECO:0000313" key="1">
    <source>
        <dbReference type="EMBL" id="PMJ68026.1"/>
    </source>
</evidence>
<name>A0A2N7FFE8_VIBSP</name>
<evidence type="ECO:0000313" key="2">
    <source>
        <dbReference type="Proteomes" id="UP000235330"/>
    </source>
</evidence>
<sequence length="388" mass="43804">MSQVYVPELNELCRKYFIKGEIEPSKQDIYLFESRYSSLKADIFEAMMLYDSVSFKVYGENLPLSILLNEMTIKGVESLIEQDALRFVHWTPSIMHFVEPIHGVIPIVAGRVNSEVHTDPEASIRSAFNFMMNKPNKAQRNTLIRKVRDLYSEPEKGLENDASSFVMSAYKSGKLKKSGLDCDVLDIFKLNTQQKKLLSGCASDLLEYKFLVSQNLTPHKTKALNSLFTDSIKKVSRTDAAIQIAELENFPHLHNLSLELGNPLHKVPKYRNQRNTRKFRSWLNEVSDSKELAEVSMAYIDSIENSKGFFETKKGRLTKNITMTAIGAGIGSFLGPIGTTVGGLAGQALVPAADFALDLADEYLVTELLKGWKPRMFIDDMRKLQQKT</sequence>
<dbReference type="Proteomes" id="UP000235330">
    <property type="component" value="Unassembled WGS sequence"/>
</dbReference>
<organism evidence="1 2">
    <name type="scientific">Vibrio splendidus</name>
    <dbReference type="NCBI Taxonomy" id="29497"/>
    <lineage>
        <taxon>Bacteria</taxon>
        <taxon>Pseudomonadati</taxon>
        <taxon>Pseudomonadota</taxon>
        <taxon>Gammaproteobacteria</taxon>
        <taxon>Vibrionales</taxon>
        <taxon>Vibrionaceae</taxon>
        <taxon>Vibrio</taxon>
    </lineage>
</organism>
<accession>A0A2N7FFE8</accession>
<reference evidence="2" key="1">
    <citation type="submission" date="2016-07" db="EMBL/GenBank/DDBJ databases">
        <title>Nontailed viruses are major unrecognized killers of bacteria in the ocean.</title>
        <authorList>
            <person name="Kauffman K."/>
            <person name="Hussain F."/>
            <person name="Yang J."/>
            <person name="Arevalo P."/>
            <person name="Brown J."/>
            <person name="Cutler M."/>
            <person name="Kelly L."/>
            <person name="Polz M.F."/>
        </authorList>
    </citation>
    <scope>NUCLEOTIDE SEQUENCE [LARGE SCALE GENOMIC DNA]</scope>
    <source>
        <strain evidence="2">10N.261.55.E11</strain>
    </source>
</reference>
<dbReference type="EMBL" id="MCWU01000015">
    <property type="protein sequence ID" value="PMJ68026.1"/>
    <property type="molecule type" value="Genomic_DNA"/>
</dbReference>
<comment type="caution">
    <text evidence="1">The sequence shown here is derived from an EMBL/GenBank/DDBJ whole genome shotgun (WGS) entry which is preliminary data.</text>
</comment>
<protein>
    <submittedName>
        <fullName evidence="1">Uncharacterized protein</fullName>
    </submittedName>
</protein>
<dbReference type="AlphaFoldDB" id="A0A2N7FFE8"/>
<dbReference type="RefSeq" id="WP_016799694.1">
    <property type="nucleotide sequence ID" value="NZ_CAWNSM010000015.1"/>
</dbReference>
<proteinExistence type="predicted"/>
<gene>
    <name evidence="1" type="ORF">BCU17_15455</name>
</gene>